<dbReference type="EMBL" id="UOEQ01000266">
    <property type="protein sequence ID" value="VAW20304.1"/>
    <property type="molecule type" value="Genomic_DNA"/>
</dbReference>
<dbReference type="Pfam" id="PF13378">
    <property type="entry name" value="MR_MLE_C"/>
    <property type="match status" value="1"/>
</dbReference>
<evidence type="ECO:0000259" key="4">
    <source>
        <dbReference type="SMART" id="SM00922"/>
    </source>
</evidence>
<dbReference type="InterPro" id="IPR029065">
    <property type="entry name" value="Enolase_C-like"/>
</dbReference>
<dbReference type="Pfam" id="PF02746">
    <property type="entry name" value="MR_MLE_N"/>
    <property type="match status" value="1"/>
</dbReference>
<dbReference type="SFLD" id="SFLDG00179">
    <property type="entry name" value="mandelate_racemase"/>
    <property type="match status" value="1"/>
</dbReference>
<dbReference type="SUPFAM" id="SSF54826">
    <property type="entry name" value="Enolase N-terminal domain-like"/>
    <property type="match status" value="1"/>
</dbReference>
<dbReference type="SFLD" id="SFLDS00001">
    <property type="entry name" value="Enolase"/>
    <property type="match status" value="1"/>
</dbReference>
<dbReference type="SUPFAM" id="SSF51604">
    <property type="entry name" value="Enolase C-terminal domain-like"/>
    <property type="match status" value="1"/>
</dbReference>
<dbReference type="GO" id="GO:0016052">
    <property type="term" value="P:carbohydrate catabolic process"/>
    <property type="evidence" value="ECO:0007669"/>
    <property type="project" value="TreeGrafter"/>
</dbReference>
<evidence type="ECO:0000256" key="1">
    <source>
        <dbReference type="ARBA" id="ARBA00001946"/>
    </source>
</evidence>
<reference evidence="5" key="1">
    <citation type="submission" date="2018-06" db="EMBL/GenBank/DDBJ databases">
        <authorList>
            <person name="Zhirakovskaya E."/>
        </authorList>
    </citation>
    <scope>NUCLEOTIDE SEQUENCE</scope>
</reference>
<dbReference type="GO" id="GO:0016836">
    <property type="term" value="F:hydro-lyase activity"/>
    <property type="evidence" value="ECO:0007669"/>
    <property type="project" value="TreeGrafter"/>
</dbReference>
<name>A0A3B0UJ93_9ZZZZ</name>
<dbReference type="InterPro" id="IPR029017">
    <property type="entry name" value="Enolase-like_N"/>
</dbReference>
<keyword evidence="3" id="KW-0460">Magnesium</keyword>
<evidence type="ECO:0000313" key="5">
    <source>
        <dbReference type="EMBL" id="VAW20304.1"/>
    </source>
</evidence>
<protein>
    <submittedName>
        <fullName evidence="5">Mandelate racemase</fullName>
        <ecNumber evidence="5">5.1.2.2</ecNumber>
    </submittedName>
</protein>
<keyword evidence="2" id="KW-0479">Metal-binding</keyword>
<dbReference type="PROSITE" id="PS00908">
    <property type="entry name" value="MR_MLE_1"/>
    <property type="match status" value="1"/>
</dbReference>
<gene>
    <name evidence="5" type="ORF">MNBD_ALPHA11-1640</name>
</gene>
<dbReference type="PANTHER" id="PTHR13794:SF58">
    <property type="entry name" value="MITOCHONDRIAL ENOLASE SUPERFAMILY MEMBER 1"/>
    <property type="match status" value="1"/>
</dbReference>
<dbReference type="PROSITE" id="PS00909">
    <property type="entry name" value="MR_MLE_2"/>
    <property type="match status" value="1"/>
</dbReference>
<dbReference type="EC" id="5.1.2.2" evidence="5"/>
<proteinExistence type="predicted"/>
<keyword evidence="5" id="KW-0413">Isomerase</keyword>
<accession>A0A3B0UJ93</accession>
<organism evidence="5">
    <name type="scientific">hydrothermal vent metagenome</name>
    <dbReference type="NCBI Taxonomy" id="652676"/>
    <lineage>
        <taxon>unclassified sequences</taxon>
        <taxon>metagenomes</taxon>
        <taxon>ecological metagenomes</taxon>
    </lineage>
</organism>
<feature type="domain" description="Mandelate racemase/muconate lactonizing enzyme C-terminal" evidence="4">
    <location>
        <begin position="148"/>
        <end position="245"/>
    </location>
</feature>
<comment type="cofactor">
    <cofactor evidence="1">
        <name>Mg(2+)</name>
        <dbReference type="ChEBI" id="CHEBI:18420"/>
    </cofactor>
</comment>
<dbReference type="GO" id="GO:0018838">
    <property type="term" value="F:mandelate racemase activity"/>
    <property type="evidence" value="ECO:0007669"/>
    <property type="project" value="UniProtKB-EC"/>
</dbReference>
<dbReference type="InterPro" id="IPR013341">
    <property type="entry name" value="Mandelate_racemase_N_dom"/>
</dbReference>
<sequence length="362" mass="38827">MPKNDLPKIVGFNVRQILAPLDKPHKTASGTIEVAPLALLDVQTNAGISGSSYVFTYTPMALKPVALLIGEMEQLLLEKPLEPTELSSFLAAKFRLLGNQGLVAIAISAIDMALWDALAKFANLPLANLLGAAAKPIRIYDSLGQMSANETAEQVEISLKNGFDAFKIKAGHSDPKTDVEVVRAIKNIAGPDTWIAVDFNQAFSASEAILRMRLLDEENLAWIEEPVRSEDFEGHSFVRSSISTPVQTGENWWGIPDMNKSIAADASDFVMPDAMKIGGVSGWIKAAALAEANGLPLSSHLFGEISAHLLAASPTAHMLEWMDIAGSINTTPPIISNGKITAADIAGSGLNWDEKALKQYLV</sequence>
<dbReference type="SMART" id="SM00922">
    <property type="entry name" value="MR_MLE"/>
    <property type="match status" value="1"/>
</dbReference>
<dbReference type="Gene3D" id="3.30.390.10">
    <property type="entry name" value="Enolase-like, N-terminal domain"/>
    <property type="match status" value="1"/>
</dbReference>
<dbReference type="PANTHER" id="PTHR13794">
    <property type="entry name" value="ENOLASE SUPERFAMILY, MANDELATE RACEMASE"/>
    <property type="match status" value="1"/>
</dbReference>
<dbReference type="InterPro" id="IPR013342">
    <property type="entry name" value="Mandelate_racemase_C"/>
</dbReference>
<evidence type="ECO:0000256" key="3">
    <source>
        <dbReference type="ARBA" id="ARBA00022842"/>
    </source>
</evidence>
<dbReference type="InterPro" id="IPR018110">
    <property type="entry name" value="Mandel_Rmase/mucon_lact_enz_CS"/>
</dbReference>
<evidence type="ECO:0000256" key="2">
    <source>
        <dbReference type="ARBA" id="ARBA00022723"/>
    </source>
</evidence>
<dbReference type="GO" id="GO:0000287">
    <property type="term" value="F:magnesium ion binding"/>
    <property type="evidence" value="ECO:0007669"/>
    <property type="project" value="TreeGrafter"/>
</dbReference>
<dbReference type="Gene3D" id="3.20.20.120">
    <property type="entry name" value="Enolase-like C-terminal domain"/>
    <property type="match status" value="1"/>
</dbReference>
<dbReference type="AlphaFoldDB" id="A0A3B0UJ93"/>
<dbReference type="InterPro" id="IPR036849">
    <property type="entry name" value="Enolase-like_C_sf"/>
</dbReference>
<dbReference type="InterPro" id="IPR046945">
    <property type="entry name" value="RHMD-like"/>
</dbReference>
<dbReference type="GO" id="GO:0009063">
    <property type="term" value="P:amino acid catabolic process"/>
    <property type="evidence" value="ECO:0007669"/>
    <property type="project" value="InterPro"/>
</dbReference>